<dbReference type="PROSITE" id="PS50181">
    <property type="entry name" value="FBOX"/>
    <property type="match status" value="1"/>
</dbReference>
<sequence>MKLREEAFGDDKPIRFQVLRSVLAETYLAIVENIEAENASSGRSDFIRYPQNPPYDPPPVVITRNFEEFKDALKTHGTYMEINVPVDVHPYIHTSTCIPVTEIESKNWINELPESVLSFILSFLTIKEAAGTSMICRRWRHRQLWLDHILTRRDLEFNIPNIFGSNYLKCRSSLISDFEDERLLFFPIIIGHIINSKAFEVEQITLYLERVTVDEVFMASMFSICLFLESLSLLGCSIDSSLIVDGPSLRLDDLKVLNCFNDPANIKISAVNLASFEYSGNIHHISSIKTPRLSRIYFNNHKVQNAFPHALTRLASFPQLVKELPESLPTFRNLKQLELVVHGPEKSSKDNELVWVLKFLKATPLLQEPAITLKRVTINMVQGNWYEVELAICVLILVTKLEKMVIDPFGKLYYDGEWSWTNDDASDSPWVEKRCPFVCQQLKEVKIDAQVIIL</sequence>
<evidence type="ECO:0000259" key="1">
    <source>
        <dbReference type="PROSITE" id="PS50181"/>
    </source>
</evidence>
<feature type="domain" description="F-box" evidence="1">
    <location>
        <begin position="106"/>
        <end position="140"/>
    </location>
</feature>
<dbReference type="Proteomes" id="UP000006882">
    <property type="component" value="Chromosome G3"/>
</dbReference>
<dbReference type="InterPro" id="IPR001810">
    <property type="entry name" value="F-box_dom"/>
</dbReference>
<dbReference type="Gene3D" id="3.80.10.10">
    <property type="entry name" value="Ribonuclease Inhibitor"/>
    <property type="match status" value="1"/>
</dbReference>
<gene>
    <name evidence="2" type="ORF">PRUPE_3G259300</name>
</gene>
<dbReference type="Pfam" id="PF00646">
    <property type="entry name" value="F-box"/>
    <property type="match status" value="1"/>
</dbReference>
<dbReference type="InterPro" id="IPR036047">
    <property type="entry name" value="F-box-like_dom_sf"/>
</dbReference>
<dbReference type="SUPFAM" id="SSF81383">
    <property type="entry name" value="F-box domain"/>
    <property type="match status" value="1"/>
</dbReference>
<keyword evidence="3" id="KW-1185">Reference proteome</keyword>
<dbReference type="STRING" id="3760.A0A251Q5M3"/>
<accession>A0A251Q5M3</accession>
<evidence type="ECO:0000313" key="3">
    <source>
        <dbReference type="Proteomes" id="UP000006882"/>
    </source>
</evidence>
<dbReference type="InterPro" id="IPR055357">
    <property type="entry name" value="LRR_At1g61320_AtMIF1"/>
</dbReference>
<organism evidence="2 3">
    <name type="scientific">Prunus persica</name>
    <name type="common">Peach</name>
    <name type="synonym">Amygdalus persica</name>
    <dbReference type="NCBI Taxonomy" id="3760"/>
    <lineage>
        <taxon>Eukaryota</taxon>
        <taxon>Viridiplantae</taxon>
        <taxon>Streptophyta</taxon>
        <taxon>Embryophyta</taxon>
        <taxon>Tracheophyta</taxon>
        <taxon>Spermatophyta</taxon>
        <taxon>Magnoliopsida</taxon>
        <taxon>eudicotyledons</taxon>
        <taxon>Gunneridae</taxon>
        <taxon>Pentapetalae</taxon>
        <taxon>rosids</taxon>
        <taxon>fabids</taxon>
        <taxon>Rosales</taxon>
        <taxon>Rosaceae</taxon>
        <taxon>Amygdaloideae</taxon>
        <taxon>Amygdaleae</taxon>
        <taxon>Prunus</taxon>
    </lineage>
</organism>
<dbReference type="PANTHER" id="PTHR34145">
    <property type="entry name" value="OS02G0105600 PROTEIN"/>
    <property type="match status" value="1"/>
</dbReference>
<dbReference type="Gramene" id="ONI19114">
    <property type="protein sequence ID" value="ONI19114"/>
    <property type="gene ID" value="PRUPE_3G259300"/>
</dbReference>
<dbReference type="InterPro" id="IPR053772">
    <property type="entry name" value="At1g61320/At1g61330-like"/>
</dbReference>
<proteinExistence type="predicted"/>
<dbReference type="eggNOG" id="ENOG502RC11">
    <property type="taxonomic scope" value="Eukaryota"/>
</dbReference>
<dbReference type="InterPro" id="IPR032675">
    <property type="entry name" value="LRR_dom_sf"/>
</dbReference>
<dbReference type="PANTHER" id="PTHR34145:SF28">
    <property type="entry name" value="F-BOX DOMAIN-CONTAINING PROTEIN"/>
    <property type="match status" value="1"/>
</dbReference>
<reference evidence="2 3" key="1">
    <citation type="journal article" date="2013" name="Nat. Genet.">
        <title>The high-quality draft genome of peach (Prunus persica) identifies unique patterns of genetic diversity, domestication and genome evolution.</title>
        <authorList>
            <consortium name="International Peach Genome Initiative"/>
            <person name="Verde I."/>
            <person name="Abbott A.G."/>
            <person name="Scalabrin S."/>
            <person name="Jung S."/>
            <person name="Shu S."/>
            <person name="Marroni F."/>
            <person name="Zhebentyayeva T."/>
            <person name="Dettori M.T."/>
            <person name="Grimwood J."/>
            <person name="Cattonaro F."/>
            <person name="Zuccolo A."/>
            <person name="Rossini L."/>
            <person name="Jenkins J."/>
            <person name="Vendramin E."/>
            <person name="Meisel L.A."/>
            <person name="Decroocq V."/>
            <person name="Sosinski B."/>
            <person name="Prochnik S."/>
            <person name="Mitros T."/>
            <person name="Policriti A."/>
            <person name="Cipriani G."/>
            <person name="Dondini L."/>
            <person name="Ficklin S."/>
            <person name="Goodstein D.M."/>
            <person name="Xuan P."/>
            <person name="Del Fabbro C."/>
            <person name="Aramini V."/>
            <person name="Copetti D."/>
            <person name="Gonzalez S."/>
            <person name="Horner D.S."/>
            <person name="Falchi R."/>
            <person name="Lucas S."/>
            <person name="Mica E."/>
            <person name="Maldonado J."/>
            <person name="Lazzari B."/>
            <person name="Bielenberg D."/>
            <person name="Pirona R."/>
            <person name="Miculan M."/>
            <person name="Barakat A."/>
            <person name="Testolin R."/>
            <person name="Stella A."/>
            <person name="Tartarini S."/>
            <person name="Tonutti P."/>
            <person name="Arus P."/>
            <person name="Orellana A."/>
            <person name="Wells C."/>
            <person name="Main D."/>
            <person name="Vizzotto G."/>
            <person name="Silva H."/>
            <person name="Salamini F."/>
            <person name="Schmutz J."/>
            <person name="Morgante M."/>
            <person name="Rokhsar D.S."/>
        </authorList>
    </citation>
    <scope>NUCLEOTIDE SEQUENCE [LARGE SCALE GENOMIC DNA]</scope>
    <source>
        <strain evidence="3">cv. Nemared</strain>
    </source>
</reference>
<dbReference type="EMBL" id="CM007653">
    <property type="protein sequence ID" value="ONI19114.1"/>
    <property type="molecule type" value="Genomic_DNA"/>
</dbReference>
<protein>
    <recommendedName>
        <fullName evidence="1">F-box domain-containing protein</fullName>
    </recommendedName>
</protein>
<name>A0A251Q5M3_PRUPE</name>
<evidence type="ECO:0000313" key="2">
    <source>
        <dbReference type="EMBL" id="ONI19114.1"/>
    </source>
</evidence>
<dbReference type="AlphaFoldDB" id="A0A251Q5M3"/>
<dbReference type="Pfam" id="PF23622">
    <property type="entry name" value="LRR_At1g61320_AtMIF1"/>
    <property type="match status" value="1"/>
</dbReference>